<evidence type="ECO:0000259" key="2">
    <source>
        <dbReference type="Pfam" id="PF07331"/>
    </source>
</evidence>
<protein>
    <submittedName>
        <fullName evidence="3">Tripartite tricarboxylate transporter TctB family protein</fullName>
    </submittedName>
</protein>
<keyword evidence="1" id="KW-1133">Transmembrane helix</keyword>
<gene>
    <name evidence="3" type="ORF">I5731_13275</name>
</gene>
<keyword evidence="4" id="KW-1185">Reference proteome</keyword>
<proteinExistence type="predicted"/>
<dbReference type="Proteomes" id="UP000631694">
    <property type="component" value="Unassembled WGS sequence"/>
</dbReference>
<reference evidence="3" key="1">
    <citation type="submission" date="2020-12" db="EMBL/GenBank/DDBJ databases">
        <title>Methylobrevis albus sp. nov., isolated from fresh water lack sediment.</title>
        <authorList>
            <person name="Zou Q."/>
        </authorList>
    </citation>
    <scope>NUCLEOTIDE SEQUENCE</scope>
    <source>
        <strain evidence="3">L22</strain>
    </source>
</reference>
<dbReference type="AlphaFoldDB" id="A0A931I3X2"/>
<evidence type="ECO:0000313" key="4">
    <source>
        <dbReference type="Proteomes" id="UP000631694"/>
    </source>
</evidence>
<evidence type="ECO:0000256" key="1">
    <source>
        <dbReference type="SAM" id="Phobius"/>
    </source>
</evidence>
<feature type="domain" description="DUF1468" evidence="2">
    <location>
        <begin position="11"/>
        <end position="147"/>
    </location>
</feature>
<feature type="transmembrane region" description="Helical" evidence="1">
    <location>
        <begin position="12"/>
        <end position="32"/>
    </location>
</feature>
<keyword evidence="1" id="KW-0472">Membrane</keyword>
<feature type="transmembrane region" description="Helical" evidence="1">
    <location>
        <begin position="120"/>
        <end position="151"/>
    </location>
</feature>
<dbReference type="Pfam" id="PF07331">
    <property type="entry name" value="TctB"/>
    <property type="match status" value="1"/>
</dbReference>
<sequence>MIEIRLRTAEIVTAILLLLGCAFLFWNTFSLPPSPMRGYPGAGFMPRLILGYTAVFIVFWLARRVRADGRDEPAEPFELRAYLVTLASVFGFVLLLGTAGFEAASFAVLLALLGPRMGNWLLAAAVAAGTTLILWAVFVLFLNVSLPVAFLPRFISF</sequence>
<evidence type="ECO:0000313" key="3">
    <source>
        <dbReference type="EMBL" id="MBH0238801.1"/>
    </source>
</evidence>
<feature type="transmembrane region" description="Helical" evidence="1">
    <location>
        <begin position="83"/>
        <end position="114"/>
    </location>
</feature>
<dbReference type="RefSeq" id="WP_197311884.1">
    <property type="nucleotide sequence ID" value="NZ_JADZLT010000051.1"/>
</dbReference>
<dbReference type="InterPro" id="IPR009936">
    <property type="entry name" value="DUF1468"/>
</dbReference>
<dbReference type="EMBL" id="JADZLT010000051">
    <property type="protein sequence ID" value="MBH0238801.1"/>
    <property type="molecule type" value="Genomic_DNA"/>
</dbReference>
<feature type="transmembrane region" description="Helical" evidence="1">
    <location>
        <begin position="44"/>
        <end position="62"/>
    </location>
</feature>
<dbReference type="PROSITE" id="PS51257">
    <property type="entry name" value="PROKAR_LIPOPROTEIN"/>
    <property type="match status" value="1"/>
</dbReference>
<name>A0A931I3X2_9HYPH</name>
<accession>A0A931I3X2</accession>
<comment type="caution">
    <text evidence="3">The sequence shown here is derived from an EMBL/GenBank/DDBJ whole genome shotgun (WGS) entry which is preliminary data.</text>
</comment>
<organism evidence="3 4">
    <name type="scientific">Methylobrevis albus</name>
    <dbReference type="NCBI Taxonomy" id="2793297"/>
    <lineage>
        <taxon>Bacteria</taxon>
        <taxon>Pseudomonadati</taxon>
        <taxon>Pseudomonadota</taxon>
        <taxon>Alphaproteobacteria</taxon>
        <taxon>Hyphomicrobiales</taxon>
        <taxon>Pleomorphomonadaceae</taxon>
        <taxon>Methylobrevis</taxon>
    </lineage>
</organism>
<keyword evidence="1" id="KW-0812">Transmembrane</keyword>